<name>A0A6I3IKL6_9MICO</name>
<evidence type="ECO:0000313" key="2">
    <source>
        <dbReference type="Proteomes" id="UP000431092"/>
    </source>
</evidence>
<proteinExistence type="predicted"/>
<dbReference type="Proteomes" id="UP000431092">
    <property type="component" value="Unassembled WGS sequence"/>
</dbReference>
<gene>
    <name evidence="1" type="ORF">GGG17_00635</name>
</gene>
<dbReference type="AlphaFoldDB" id="A0A6I3IKL6"/>
<dbReference type="RefSeq" id="WP_154591887.1">
    <property type="nucleotide sequence ID" value="NZ_WLVL01000003.1"/>
</dbReference>
<reference evidence="1 2" key="1">
    <citation type="submission" date="2019-11" db="EMBL/GenBank/DDBJ databases">
        <title>Whole genome sequencing identifies a novel species of the genus Arsenicicoccus isolated from human blood.</title>
        <authorList>
            <person name="Jeong J.H."/>
            <person name="Kweon O.J."/>
            <person name="Kim H.R."/>
            <person name="Kim T.-H."/>
            <person name="Ha S.-M."/>
            <person name="Lee M.-K."/>
        </authorList>
    </citation>
    <scope>NUCLEOTIDE SEQUENCE [LARGE SCALE GENOMIC DNA]</scope>
    <source>
        <strain evidence="1 2">MKL-02</strain>
    </source>
</reference>
<evidence type="ECO:0000313" key="1">
    <source>
        <dbReference type="EMBL" id="MTB70510.1"/>
    </source>
</evidence>
<dbReference type="EMBL" id="WLVL01000003">
    <property type="protein sequence ID" value="MTB70510.1"/>
    <property type="molecule type" value="Genomic_DNA"/>
</dbReference>
<accession>A0A6I3IKL6</accession>
<protein>
    <submittedName>
        <fullName evidence="1">Uncharacterized protein</fullName>
    </submittedName>
</protein>
<comment type="caution">
    <text evidence="1">The sequence shown here is derived from an EMBL/GenBank/DDBJ whole genome shotgun (WGS) entry which is preliminary data.</text>
</comment>
<sequence length="192" mass="21387">MTKHADTRRARIRATLQDAIDQTTCVRLTTRDGDDVVGYCVGVGRRWCLVALAAPWPDGYAAVRLAALERIHRVEPATVERRAFERDDRWPPAALEDLDLDRTDALLAGLADRFPLVGLDLRDSEDDVFVGAPALVAEGTLMLQELGSDAQWDALSAWRLRDITRVTVQDRYLQLLADLAPPQPQQPSPFSD</sequence>
<organism evidence="1 2">
    <name type="scientific">Arsenicicoccus cauae</name>
    <dbReference type="NCBI Taxonomy" id="2663847"/>
    <lineage>
        <taxon>Bacteria</taxon>
        <taxon>Bacillati</taxon>
        <taxon>Actinomycetota</taxon>
        <taxon>Actinomycetes</taxon>
        <taxon>Micrococcales</taxon>
        <taxon>Intrasporangiaceae</taxon>
        <taxon>Arsenicicoccus</taxon>
    </lineage>
</organism>
<keyword evidence="2" id="KW-1185">Reference proteome</keyword>